<organism evidence="3 4">
    <name type="scientific">Marinactinospora rubrisoli</name>
    <dbReference type="NCBI Taxonomy" id="2715399"/>
    <lineage>
        <taxon>Bacteria</taxon>
        <taxon>Bacillati</taxon>
        <taxon>Actinomycetota</taxon>
        <taxon>Actinomycetes</taxon>
        <taxon>Streptosporangiales</taxon>
        <taxon>Nocardiopsidaceae</taxon>
        <taxon>Marinactinospora</taxon>
    </lineage>
</organism>
<dbReference type="PANTHER" id="PTHR24412:SF480">
    <property type="entry name" value="KELCH-LIKE PROTEIN 8"/>
    <property type="match status" value="1"/>
</dbReference>
<evidence type="ECO:0000313" key="3">
    <source>
        <dbReference type="EMBL" id="MFC7328668.1"/>
    </source>
</evidence>
<name>A0ABW2KFL5_9ACTN</name>
<reference evidence="4" key="1">
    <citation type="journal article" date="2019" name="Int. J. Syst. Evol. Microbiol.">
        <title>The Global Catalogue of Microorganisms (GCM) 10K type strain sequencing project: providing services to taxonomists for standard genome sequencing and annotation.</title>
        <authorList>
            <consortium name="The Broad Institute Genomics Platform"/>
            <consortium name="The Broad Institute Genome Sequencing Center for Infectious Disease"/>
            <person name="Wu L."/>
            <person name="Ma J."/>
        </authorList>
    </citation>
    <scope>NUCLEOTIDE SEQUENCE [LARGE SCALE GENOMIC DNA]</scope>
    <source>
        <strain evidence="4">CGMCC 4.7382</strain>
    </source>
</reference>
<protein>
    <submittedName>
        <fullName evidence="3">Uncharacterized protein</fullName>
    </submittedName>
</protein>
<dbReference type="Proteomes" id="UP001596540">
    <property type="component" value="Unassembled WGS sequence"/>
</dbReference>
<proteinExistence type="predicted"/>
<dbReference type="EMBL" id="JBHTBH010000005">
    <property type="protein sequence ID" value="MFC7328668.1"/>
    <property type="molecule type" value="Genomic_DNA"/>
</dbReference>
<comment type="caution">
    <text evidence="3">The sequence shown here is derived from an EMBL/GenBank/DDBJ whole genome shotgun (WGS) entry which is preliminary data.</text>
</comment>
<dbReference type="SUPFAM" id="SSF117281">
    <property type="entry name" value="Kelch motif"/>
    <property type="match status" value="1"/>
</dbReference>
<dbReference type="PANTHER" id="PTHR24412">
    <property type="entry name" value="KELCH PROTEIN"/>
    <property type="match status" value="1"/>
</dbReference>
<evidence type="ECO:0000256" key="1">
    <source>
        <dbReference type="ARBA" id="ARBA00022441"/>
    </source>
</evidence>
<keyword evidence="2" id="KW-0677">Repeat</keyword>
<gene>
    <name evidence="3" type="ORF">ACFQRF_13030</name>
</gene>
<keyword evidence="1" id="KW-0880">Kelch repeat</keyword>
<sequence length="303" mass="34011">MSEFGGQQGVRSVDPLYWSRHEGARWEEIGQIPGIRSGSQGLFGIDQYNAGLYVISSAGDAQGVLTWLRYDLETQEWTTPQTVPGLVSRGRPSPAAYHGLLYLICQENVVLQARQLKWCTFDSETNTWSRVRTVPNAKAYNGPHTTALNKLLYVTFVDEDWNLSWLAYDSKTEKWTEPQAVPQVTSPSWWNVAAAGGKLFAVYAALEAPLRWVSYDPEAGEWSPPQEIAGTENAWTVALSPDKGLLRAVYQTAPFDGDWWWVSYDIENQKWGDADLIPDVKWSGRVAIAPFGGPLYAVYKKRD</sequence>
<keyword evidence="4" id="KW-1185">Reference proteome</keyword>
<dbReference type="Gene3D" id="2.120.10.80">
    <property type="entry name" value="Kelch-type beta propeller"/>
    <property type="match status" value="1"/>
</dbReference>
<evidence type="ECO:0000256" key="2">
    <source>
        <dbReference type="ARBA" id="ARBA00022737"/>
    </source>
</evidence>
<dbReference type="RefSeq" id="WP_379871315.1">
    <property type="nucleotide sequence ID" value="NZ_JBHTBH010000005.1"/>
</dbReference>
<evidence type="ECO:0000313" key="4">
    <source>
        <dbReference type="Proteomes" id="UP001596540"/>
    </source>
</evidence>
<accession>A0ABW2KFL5</accession>
<dbReference type="InterPro" id="IPR015915">
    <property type="entry name" value="Kelch-typ_b-propeller"/>
</dbReference>